<sequence>MTHPRLKRHLSVVAHGPDVVELRHGVLSPTSVTLTDDTRSGRLLRILTALDGRRSVREIAASEDLPRDDVAAVVDRLTELDLVEHGPSHALDHYLDHLTMQEGRPPPSVAFLGDPEICEGIGRILAPDLPSDDDARRALREIARPLDGLDFEEAAAPFARYRDHLVVFAVGGIDPREFQAFNRIALHHRIPWIHAASDGPMLLVGPTFVPHRSSCYACLENRLITNMRDSAGYQRYKNALAEGRVTAPNVPLDTALAAMLASLTAFEALNFVRTGTSFTVGKMLTLYLPTMEFAFHEVLRSPSCPDCAPVPEQDDTDLYYDIRALLNPDGTP</sequence>
<dbReference type="OrthoDB" id="2379922at2"/>
<dbReference type="AlphaFoldDB" id="A0A3M2LNL2"/>
<comment type="caution">
    <text evidence="1">The sequence shown here is derived from an EMBL/GenBank/DDBJ whole genome shotgun (WGS) entry which is preliminary data.</text>
</comment>
<organism evidence="1 2">
    <name type="scientific">Actinomadura harenae</name>
    <dbReference type="NCBI Taxonomy" id="2483351"/>
    <lineage>
        <taxon>Bacteria</taxon>
        <taxon>Bacillati</taxon>
        <taxon>Actinomycetota</taxon>
        <taxon>Actinomycetes</taxon>
        <taxon>Streptosporangiales</taxon>
        <taxon>Thermomonosporaceae</taxon>
        <taxon>Actinomadura</taxon>
    </lineage>
</organism>
<dbReference type="NCBIfam" id="TIGR03882">
    <property type="entry name" value="cyclo_dehyd_2"/>
    <property type="match status" value="1"/>
</dbReference>
<evidence type="ECO:0000313" key="2">
    <source>
        <dbReference type="Proteomes" id="UP000282674"/>
    </source>
</evidence>
<dbReference type="RefSeq" id="WP_122198060.1">
    <property type="nucleotide sequence ID" value="NZ_JBHSKC010000009.1"/>
</dbReference>
<dbReference type="Proteomes" id="UP000282674">
    <property type="component" value="Unassembled WGS sequence"/>
</dbReference>
<protein>
    <recommendedName>
        <fullName evidence="3">TOMM leader peptide-binding protein</fullName>
    </recommendedName>
</protein>
<evidence type="ECO:0000313" key="1">
    <source>
        <dbReference type="EMBL" id="RMI38942.1"/>
    </source>
</evidence>
<dbReference type="InterPro" id="IPR022291">
    <property type="entry name" value="Bacteriocin_synth_cyclodeHase"/>
</dbReference>
<keyword evidence="2" id="KW-1185">Reference proteome</keyword>
<dbReference type="GO" id="GO:0008641">
    <property type="term" value="F:ubiquitin-like modifier activating enzyme activity"/>
    <property type="evidence" value="ECO:0007669"/>
    <property type="project" value="InterPro"/>
</dbReference>
<gene>
    <name evidence="1" type="ORF">EBO15_31220</name>
</gene>
<dbReference type="Gene3D" id="3.40.50.720">
    <property type="entry name" value="NAD(P)-binding Rossmann-like Domain"/>
    <property type="match status" value="1"/>
</dbReference>
<dbReference type="InterPro" id="IPR035985">
    <property type="entry name" value="Ubiquitin-activating_enz"/>
</dbReference>
<dbReference type="EMBL" id="RFFG01000076">
    <property type="protein sequence ID" value="RMI38942.1"/>
    <property type="molecule type" value="Genomic_DNA"/>
</dbReference>
<evidence type="ECO:0008006" key="3">
    <source>
        <dbReference type="Google" id="ProtNLM"/>
    </source>
</evidence>
<name>A0A3M2LNL2_9ACTN</name>
<reference evidence="1 2" key="1">
    <citation type="submission" date="2018-10" db="EMBL/GenBank/DDBJ databases">
        <title>Isolation from soil.</title>
        <authorList>
            <person name="Hu J."/>
        </authorList>
    </citation>
    <scope>NUCLEOTIDE SEQUENCE [LARGE SCALE GENOMIC DNA]</scope>
    <source>
        <strain evidence="1 2">NEAU-Ht49</strain>
    </source>
</reference>
<dbReference type="SUPFAM" id="SSF69572">
    <property type="entry name" value="Activating enzymes of the ubiquitin-like proteins"/>
    <property type="match status" value="1"/>
</dbReference>
<accession>A0A3M2LNL2</accession>
<proteinExistence type="predicted"/>